<dbReference type="Gene3D" id="2.170.140.10">
    <property type="entry name" value="Chitin binding domain"/>
    <property type="match status" value="1"/>
</dbReference>
<name>A0A0A9XDV4_LYGHE</name>
<evidence type="ECO:0000256" key="4">
    <source>
        <dbReference type="ARBA" id="ARBA00023157"/>
    </source>
</evidence>
<dbReference type="SUPFAM" id="SSF57625">
    <property type="entry name" value="Invertebrate chitin-binding proteins"/>
    <property type="match status" value="6"/>
</dbReference>
<evidence type="ECO:0000256" key="1">
    <source>
        <dbReference type="ARBA" id="ARBA00022669"/>
    </source>
</evidence>
<dbReference type="PROSITE" id="PS51257">
    <property type="entry name" value="PROKAR_LIPOPROTEIN"/>
    <property type="match status" value="1"/>
</dbReference>
<dbReference type="GO" id="GO:0005576">
    <property type="term" value="C:extracellular region"/>
    <property type="evidence" value="ECO:0007669"/>
    <property type="project" value="InterPro"/>
</dbReference>
<feature type="domain" description="Chitin-binding type-2" evidence="7">
    <location>
        <begin position="17"/>
        <end position="72"/>
    </location>
</feature>
<proteinExistence type="predicted"/>
<reference evidence="8" key="1">
    <citation type="journal article" date="2014" name="PLoS ONE">
        <title>Transcriptome-Based Identification of ABC Transporters in the Western Tarnished Plant Bug Lygus hesperus.</title>
        <authorList>
            <person name="Hull J.J."/>
            <person name="Chaney K."/>
            <person name="Geib S.M."/>
            <person name="Fabrick J.A."/>
            <person name="Brent C.S."/>
            <person name="Walsh D."/>
            <person name="Lavine L.C."/>
        </authorList>
    </citation>
    <scope>NUCLEOTIDE SEQUENCE</scope>
</reference>
<keyword evidence="2 6" id="KW-0732">Signal</keyword>
<dbReference type="InterPro" id="IPR051940">
    <property type="entry name" value="Chitin_bind-dev_reg"/>
</dbReference>
<evidence type="ECO:0000256" key="5">
    <source>
        <dbReference type="ARBA" id="ARBA00023180"/>
    </source>
</evidence>
<dbReference type="Pfam" id="PF01607">
    <property type="entry name" value="CBM_14"/>
    <property type="match status" value="2"/>
</dbReference>
<feature type="signal peptide" evidence="6">
    <location>
        <begin position="1"/>
        <end position="19"/>
    </location>
</feature>
<keyword evidence="3" id="KW-0677">Repeat</keyword>
<dbReference type="InterPro" id="IPR002557">
    <property type="entry name" value="Chitin-bd_dom"/>
</dbReference>
<dbReference type="PANTHER" id="PTHR23301">
    <property type="entry name" value="CHITIN BINDING PERITROPHIN-A"/>
    <property type="match status" value="1"/>
</dbReference>
<dbReference type="AlphaFoldDB" id="A0A0A9XDV4"/>
<dbReference type="PROSITE" id="PS50940">
    <property type="entry name" value="CHIT_BIND_II"/>
    <property type="match status" value="3"/>
</dbReference>
<organism evidence="8">
    <name type="scientific">Lygus hesperus</name>
    <name type="common">Western plant bug</name>
    <dbReference type="NCBI Taxonomy" id="30085"/>
    <lineage>
        <taxon>Eukaryota</taxon>
        <taxon>Metazoa</taxon>
        <taxon>Ecdysozoa</taxon>
        <taxon>Arthropoda</taxon>
        <taxon>Hexapoda</taxon>
        <taxon>Insecta</taxon>
        <taxon>Pterygota</taxon>
        <taxon>Neoptera</taxon>
        <taxon>Paraneoptera</taxon>
        <taxon>Hemiptera</taxon>
        <taxon>Heteroptera</taxon>
        <taxon>Panheteroptera</taxon>
        <taxon>Cimicomorpha</taxon>
        <taxon>Miridae</taxon>
        <taxon>Mirini</taxon>
        <taxon>Lygus</taxon>
    </lineage>
</organism>
<evidence type="ECO:0000256" key="3">
    <source>
        <dbReference type="ARBA" id="ARBA00022737"/>
    </source>
</evidence>
<dbReference type="EMBL" id="GBHO01025465">
    <property type="protein sequence ID" value="JAG18139.1"/>
    <property type="molecule type" value="Transcribed_RNA"/>
</dbReference>
<feature type="chain" id="PRO_5002054312" evidence="6">
    <location>
        <begin position="20"/>
        <end position="534"/>
    </location>
</feature>
<feature type="non-terminal residue" evidence="8">
    <location>
        <position position="534"/>
    </location>
</feature>
<protein>
    <submittedName>
        <fullName evidence="8">Putative chitinase 3</fullName>
    </submittedName>
</protein>
<gene>
    <name evidence="8" type="primary">Cht3_2</name>
    <name evidence="8" type="ORF">CM83_89798</name>
</gene>
<dbReference type="GO" id="GO:0008061">
    <property type="term" value="F:chitin binding"/>
    <property type="evidence" value="ECO:0007669"/>
    <property type="project" value="UniProtKB-KW"/>
</dbReference>
<dbReference type="SMART" id="SM00494">
    <property type="entry name" value="ChtBD2"/>
    <property type="match status" value="6"/>
</dbReference>
<dbReference type="InterPro" id="IPR036508">
    <property type="entry name" value="Chitin-bd_dom_sf"/>
</dbReference>
<keyword evidence="1" id="KW-0147">Chitin-binding</keyword>
<feature type="domain" description="Chitin-binding type-2" evidence="7">
    <location>
        <begin position="297"/>
        <end position="348"/>
    </location>
</feature>
<evidence type="ECO:0000313" key="8">
    <source>
        <dbReference type="EMBL" id="JAG18139.1"/>
    </source>
</evidence>
<reference evidence="8" key="2">
    <citation type="submission" date="2014-07" db="EMBL/GenBank/DDBJ databases">
        <authorList>
            <person name="Hull J."/>
        </authorList>
    </citation>
    <scope>NUCLEOTIDE SEQUENCE</scope>
</reference>
<keyword evidence="5" id="KW-0325">Glycoprotein</keyword>
<sequence>MKVLWSSLLVVTFVAAASACTDGETTPVDGKCREFQVCKNGTWTKDSCNTPLRKYSKEQKKCMWWFQVDCTEATQCSEENLLLKNPYTCSSYYKCSGGKLEVHNCVWPFYFDGNGCKFWGDCKGADEKYAEECSGDEAEPIADSTRQYKTCKDGFFEQTSCFWGKKFDVETKSCQWFWKVKTDVTTCDGNARAPENSDGKSYYQCNKESGILMKKSCLPLQKFDSEQGRCVFTLKSVNLDEVDASLRSEEAAKAFENINDLLFTSVAGNKVEQGNNKNSSVSIKRVLRSIRNSYLTDTSCTDGSYQTDLNCLKYKECIGNAWVTRTCPDGQIFSNGGCKWAWQAQCNPGSCITGEKTAYPPDCKKYYVCDANNNEVLTDCPQSFWKKTQFNPSTGECNFVLPWKDCPSTSSFLSCSEGQTTGGSGPHEFQICTEGKWVTVKCSGSDVYKPDLNGCGCLKEAEHRAALDSKQYLECQSGRWIQLDCLIGGVFNPMTKICEKPRARRSIQTAKNPGDCISGDTKADVMSGVCSTYM</sequence>
<evidence type="ECO:0000256" key="2">
    <source>
        <dbReference type="ARBA" id="ARBA00022729"/>
    </source>
</evidence>
<accession>A0A0A9XDV4</accession>
<evidence type="ECO:0000256" key="6">
    <source>
        <dbReference type="SAM" id="SignalP"/>
    </source>
</evidence>
<keyword evidence="4" id="KW-1015">Disulfide bond</keyword>
<dbReference type="PANTHER" id="PTHR23301:SF0">
    <property type="entry name" value="CHITIN-BINDING TYPE-2 DOMAIN-CONTAINING PROTEIN-RELATED"/>
    <property type="match status" value="1"/>
</dbReference>
<evidence type="ECO:0000259" key="7">
    <source>
        <dbReference type="PROSITE" id="PS50940"/>
    </source>
</evidence>
<feature type="domain" description="Chitin-binding type-2" evidence="7">
    <location>
        <begin position="73"/>
        <end position="135"/>
    </location>
</feature>